<keyword evidence="3 6" id="KW-0808">Transferase</keyword>
<dbReference type="Proteomes" id="UP000017396">
    <property type="component" value="Chromosome"/>
</dbReference>
<evidence type="ECO:0000256" key="3">
    <source>
        <dbReference type="ARBA" id="ARBA00022679"/>
    </source>
</evidence>
<dbReference type="Gene3D" id="3.40.50.2000">
    <property type="entry name" value="Glycogen Phosphorylase B"/>
    <property type="match status" value="2"/>
</dbReference>
<reference evidence="6 7" key="1">
    <citation type="journal article" date="2013" name="PLoS ONE">
        <title>Cultivation and Complete Genome Sequencing of Gloeobacter kilaueensis sp. nov., from a Lava Cave in Kilauea Caldera, Hawai'i.</title>
        <authorList>
            <person name="Saw J.H."/>
            <person name="Schatz M."/>
            <person name="Brown M.V."/>
            <person name="Kunkel D.D."/>
            <person name="Foster J.S."/>
            <person name="Shick H."/>
            <person name="Christensen S."/>
            <person name="Hou S."/>
            <person name="Wan X."/>
            <person name="Donachie S.P."/>
        </authorList>
    </citation>
    <scope>NUCLEOTIDE SEQUENCE [LARGE SCALE GENOMIC DNA]</scope>
    <source>
        <strain evidence="7">JS</strain>
    </source>
</reference>
<dbReference type="Pfam" id="PF13439">
    <property type="entry name" value="Glyco_transf_4"/>
    <property type="match status" value="1"/>
</dbReference>
<dbReference type="EMBL" id="CP003587">
    <property type="protein sequence ID" value="AGY56524.1"/>
    <property type="molecule type" value="Genomic_DNA"/>
</dbReference>
<dbReference type="Pfam" id="PF00534">
    <property type="entry name" value="Glycos_transf_1"/>
    <property type="match status" value="1"/>
</dbReference>
<dbReference type="PANTHER" id="PTHR12526">
    <property type="entry name" value="GLYCOSYLTRANSFERASE"/>
    <property type="match status" value="1"/>
</dbReference>
<evidence type="ECO:0000313" key="6">
    <source>
        <dbReference type="EMBL" id="AGY56524.1"/>
    </source>
</evidence>
<feature type="domain" description="Glycosyltransferase subfamily 4-like N-terminal" evidence="5">
    <location>
        <begin position="31"/>
        <end position="198"/>
    </location>
</feature>
<evidence type="ECO:0000259" key="5">
    <source>
        <dbReference type="Pfam" id="PF13439"/>
    </source>
</evidence>
<evidence type="ECO:0000256" key="1">
    <source>
        <dbReference type="ARBA" id="ARBA00009481"/>
    </source>
</evidence>
<protein>
    <submittedName>
        <fullName evidence="6">Glycosyl transferase group 1</fullName>
    </submittedName>
</protein>
<evidence type="ECO:0000313" key="7">
    <source>
        <dbReference type="Proteomes" id="UP000017396"/>
    </source>
</evidence>
<name>U5QFW6_GLOK1</name>
<evidence type="ECO:0000256" key="2">
    <source>
        <dbReference type="ARBA" id="ARBA00022676"/>
    </source>
</evidence>
<dbReference type="PANTHER" id="PTHR12526:SF640">
    <property type="entry name" value="COLANIC ACID BIOSYNTHESIS GLYCOSYLTRANSFERASE WCAL-RELATED"/>
    <property type="match status" value="1"/>
</dbReference>
<dbReference type="PATRIC" id="fig|1183438.3.peg.280"/>
<organism evidence="6 7">
    <name type="scientific">Gloeobacter kilaueensis (strain ATCC BAA-2537 / CCAP 1431/1 / ULC 316 / JS1)</name>
    <dbReference type="NCBI Taxonomy" id="1183438"/>
    <lineage>
        <taxon>Bacteria</taxon>
        <taxon>Bacillati</taxon>
        <taxon>Cyanobacteriota</taxon>
        <taxon>Cyanophyceae</taxon>
        <taxon>Gloeobacterales</taxon>
        <taxon>Gloeobacteraceae</taxon>
        <taxon>Gloeobacter</taxon>
    </lineage>
</organism>
<dbReference type="HOGENOM" id="CLU_757878_0_0_3"/>
<accession>U5QFW6</accession>
<sequence>MLSSQLLAAEGRTRPYRVVLIHPSAGVNWSGGSETFSIEMARRLSEYFEVELLSGGPCGAWSTRSGGVPRTRAWSAFRHPLLVPLWQRFTDIPEIWWEHLTNYFPCLLHLLKQPADLIFPNDGVGGLAVAWTVRALVGTPMLYTEHCGLLHDGRILARNLAFQPDQLVVFYDEMARFARSRRPEQAVSVIHNGVDTRRFSPEGERVELDLSGPVVLCVASLRRDGHKRLHLAIEAMAKVPEASLLICGDGPDRTYYEQLASEKIGAGRYRICTFPFEQMPAVYRACHAFTLPSIDEPCALSQLEALASGLGIVATDDSSRRQIVGEGGLLCDVTDSDAYAECLRRILSSEWKDKAVRSAERFSWDRLALVYRDVIVQTISRKNSRFKKRETD</sequence>
<feature type="domain" description="Glycosyl transferase family 1" evidence="4">
    <location>
        <begin position="210"/>
        <end position="355"/>
    </location>
</feature>
<dbReference type="InterPro" id="IPR001296">
    <property type="entry name" value="Glyco_trans_1"/>
</dbReference>
<keyword evidence="7" id="KW-1185">Reference proteome</keyword>
<dbReference type="SUPFAM" id="SSF53756">
    <property type="entry name" value="UDP-Glycosyltransferase/glycogen phosphorylase"/>
    <property type="match status" value="1"/>
</dbReference>
<comment type="similarity">
    <text evidence="1">Belongs to the glycosyltransferase group 1 family. Glycosyltransferase 4 subfamily.</text>
</comment>
<dbReference type="KEGG" id="glj:GKIL_0277"/>
<dbReference type="OrthoDB" id="9802525at2"/>
<evidence type="ECO:0000259" key="4">
    <source>
        <dbReference type="Pfam" id="PF00534"/>
    </source>
</evidence>
<keyword evidence="2" id="KW-0328">Glycosyltransferase</keyword>
<dbReference type="STRING" id="1183438.GKIL_0277"/>
<proteinExistence type="inferred from homology"/>
<gene>
    <name evidence="6" type="ORF">GKIL_0277</name>
</gene>
<dbReference type="InterPro" id="IPR028098">
    <property type="entry name" value="Glyco_trans_4-like_N"/>
</dbReference>
<dbReference type="GO" id="GO:0016757">
    <property type="term" value="F:glycosyltransferase activity"/>
    <property type="evidence" value="ECO:0007669"/>
    <property type="project" value="UniProtKB-KW"/>
</dbReference>
<dbReference type="AlphaFoldDB" id="U5QFW6"/>
<dbReference type="eggNOG" id="COG0438">
    <property type="taxonomic scope" value="Bacteria"/>
</dbReference>